<dbReference type="Proteomes" id="UP000663824">
    <property type="component" value="Unassembled WGS sequence"/>
</dbReference>
<comment type="caution">
    <text evidence="1">The sequence shown here is derived from an EMBL/GenBank/DDBJ whole genome shotgun (WGS) entry which is preliminary data.</text>
</comment>
<accession>A0A816M8Q2</accession>
<reference evidence="1" key="1">
    <citation type="submission" date="2021-02" db="EMBL/GenBank/DDBJ databases">
        <authorList>
            <person name="Nowell W R."/>
        </authorList>
    </citation>
    <scope>NUCLEOTIDE SEQUENCE</scope>
</reference>
<evidence type="ECO:0000313" key="1">
    <source>
        <dbReference type="EMBL" id="CAF1983211.1"/>
    </source>
</evidence>
<proteinExistence type="predicted"/>
<evidence type="ECO:0000313" key="2">
    <source>
        <dbReference type="Proteomes" id="UP000663824"/>
    </source>
</evidence>
<dbReference type="EMBL" id="CAJNRE010002517">
    <property type="protein sequence ID" value="CAF1983211.1"/>
    <property type="molecule type" value="Genomic_DNA"/>
</dbReference>
<protein>
    <submittedName>
        <fullName evidence="1">Uncharacterized protein</fullName>
    </submittedName>
</protein>
<organism evidence="1 2">
    <name type="scientific">Rotaria magnacalcarata</name>
    <dbReference type="NCBI Taxonomy" id="392030"/>
    <lineage>
        <taxon>Eukaryota</taxon>
        <taxon>Metazoa</taxon>
        <taxon>Spiralia</taxon>
        <taxon>Gnathifera</taxon>
        <taxon>Rotifera</taxon>
        <taxon>Eurotatoria</taxon>
        <taxon>Bdelloidea</taxon>
        <taxon>Philodinida</taxon>
        <taxon>Philodinidae</taxon>
        <taxon>Rotaria</taxon>
    </lineage>
</organism>
<gene>
    <name evidence="1" type="ORF">MBJ925_LOCUS7400</name>
</gene>
<sequence>MSSPIANAPSRISRFPNIKSTVIPNESPSRPNIDVNVPVLSIPQNKTRNSTNTFDTLCQWGTRALKYTRQLFQ</sequence>
<name>A0A816M8Q2_9BILA</name>
<dbReference type="AlphaFoldDB" id="A0A816M8Q2"/>